<gene>
    <name evidence="2" type="ORF">SEVIR_8G089133v2</name>
</gene>
<evidence type="ECO:0000313" key="3">
    <source>
        <dbReference type="Proteomes" id="UP000298652"/>
    </source>
</evidence>
<evidence type="ECO:0008006" key="4">
    <source>
        <dbReference type="Google" id="ProtNLM"/>
    </source>
</evidence>
<keyword evidence="3" id="KW-1185">Reference proteome</keyword>
<dbReference type="AlphaFoldDB" id="A0A4U6TH10"/>
<dbReference type="Gramene" id="TKW00135">
    <property type="protein sequence ID" value="TKW00135"/>
    <property type="gene ID" value="SEVIR_8G089133v2"/>
</dbReference>
<dbReference type="EMBL" id="CM016559">
    <property type="protein sequence ID" value="TKW00135.1"/>
    <property type="molecule type" value="Genomic_DNA"/>
</dbReference>
<keyword evidence="1" id="KW-0732">Signal</keyword>
<sequence>MGFMPLRRWSFVVAIIPRAVAAVEHRARVRTEKIQVKRMEELQSVRLYLNCF</sequence>
<evidence type="ECO:0000256" key="1">
    <source>
        <dbReference type="SAM" id="SignalP"/>
    </source>
</evidence>
<organism evidence="2 3">
    <name type="scientific">Setaria viridis</name>
    <name type="common">Green bristlegrass</name>
    <name type="synonym">Setaria italica subsp. viridis</name>
    <dbReference type="NCBI Taxonomy" id="4556"/>
    <lineage>
        <taxon>Eukaryota</taxon>
        <taxon>Viridiplantae</taxon>
        <taxon>Streptophyta</taxon>
        <taxon>Embryophyta</taxon>
        <taxon>Tracheophyta</taxon>
        <taxon>Spermatophyta</taxon>
        <taxon>Magnoliopsida</taxon>
        <taxon>Liliopsida</taxon>
        <taxon>Poales</taxon>
        <taxon>Poaceae</taxon>
        <taxon>PACMAD clade</taxon>
        <taxon>Panicoideae</taxon>
        <taxon>Panicodae</taxon>
        <taxon>Paniceae</taxon>
        <taxon>Cenchrinae</taxon>
        <taxon>Setaria</taxon>
    </lineage>
</organism>
<protein>
    <recommendedName>
        <fullName evidence="4">Secreted protein</fullName>
    </recommendedName>
</protein>
<feature type="signal peptide" evidence="1">
    <location>
        <begin position="1"/>
        <end position="22"/>
    </location>
</feature>
<reference evidence="2" key="1">
    <citation type="submission" date="2019-03" db="EMBL/GenBank/DDBJ databases">
        <title>WGS assembly of Setaria viridis.</title>
        <authorList>
            <person name="Huang P."/>
            <person name="Jenkins J."/>
            <person name="Grimwood J."/>
            <person name="Barry K."/>
            <person name="Healey A."/>
            <person name="Mamidi S."/>
            <person name="Sreedasyam A."/>
            <person name="Shu S."/>
            <person name="Feldman M."/>
            <person name="Wu J."/>
            <person name="Yu Y."/>
            <person name="Chen C."/>
            <person name="Johnson J."/>
            <person name="Rokhsar D."/>
            <person name="Baxter I."/>
            <person name="Schmutz J."/>
            <person name="Brutnell T."/>
            <person name="Kellogg E."/>
        </authorList>
    </citation>
    <scope>NUCLEOTIDE SEQUENCE [LARGE SCALE GENOMIC DNA]</scope>
</reference>
<accession>A0A4U6TH10</accession>
<name>A0A4U6TH10_SETVI</name>
<feature type="chain" id="PRO_5020518289" description="Secreted protein" evidence="1">
    <location>
        <begin position="23"/>
        <end position="52"/>
    </location>
</feature>
<dbReference type="Proteomes" id="UP000298652">
    <property type="component" value="Chromosome 8"/>
</dbReference>
<evidence type="ECO:0000313" key="2">
    <source>
        <dbReference type="EMBL" id="TKW00135.1"/>
    </source>
</evidence>
<proteinExistence type="predicted"/>